<dbReference type="NCBIfam" id="TIGR00254">
    <property type="entry name" value="GGDEF"/>
    <property type="match status" value="1"/>
</dbReference>
<dbReference type="Gene3D" id="3.30.450.40">
    <property type="match status" value="1"/>
</dbReference>
<evidence type="ECO:0000313" key="5">
    <source>
        <dbReference type="Proteomes" id="UP001059971"/>
    </source>
</evidence>
<dbReference type="Pfam" id="PF00990">
    <property type="entry name" value="GGDEF"/>
    <property type="match status" value="1"/>
</dbReference>
<dbReference type="InterPro" id="IPR029016">
    <property type="entry name" value="GAF-like_dom_sf"/>
</dbReference>
<evidence type="ECO:0000259" key="3">
    <source>
        <dbReference type="PROSITE" id="PS50887"/>
    </source>
</evidence>
<organism evidence="4 5">
    <name type="scientific">Sphingomonas bisphenolicum</name>
    <dbReference type="NCBI Taxonomy" id="296544"/>
    <lineage>
        <taxon>Bacteria</taxon>
        <taxon>Pseudomonadati</taxon>
        <taxon>Pseudomonadota</taxon>
        <taxon>Alphaproteobacteria</taxon>
        <taxon>Sphingomonadales</taxon>
        <taxon>Sphingomonadaceae</taxon>
        <taxon>Sphingomonas</taxon>
    </lineage>
</organism>
<dbReference type="Gene3D" id="3.30.70.270">
    <property type="match status" value="1"/>
</dbReference>
<dbReference type="SUPFAM" id="SSF55781">
    <property type="entry name" value="GAF domain-like"/>
    <property type="match status" value="1"/>
</dbReference>
<dbReference type="Pfam" id="PF01590">
    <property type="entry name" value="GAF"/>
    <property type="match status" value="1"/>
</dbReference>
<dbReference type="SUPFAM" id="SSF55073">
    <property type="entry name" value="Nucleotide cyclase"/>
    <property type="match status" value="1"/>
</dbReference>
<dbReference type="InterPro" id="IPR050469">
    <property type="entry name" value="Diguanylate_Cyclase"/>
</dbReference>
<dbReference type="PANTHER" id="PTHR45138:SF9">
    <property type="entry name" value="DIGUANYLATE CYCLASE DGCM-RELATED"/>
    <property type="match status" value="1"/>
</dbReference>
<reference evidence="4" key="1">
    <citation type="submission" date="2018-07" db="EMBL/GenBank/DDBJ databases">
        <title>Complete genome sequence of Sphingomonas bisphenolicum strain AO1, a bisphenol A degradative bacterium isolated from Japanese farm field.</title>
        <authorList>
            <person name="Murakami M."/>
            <person name="Koh M."/>
            <person name="Koba S."/>
            <person name="Matsumura Y."/>
        </authorList>
    </citation>
    <scope>NUCLEOTIDE SEQUENCE</scope>
    <source>
        <strain evidence="4">AO1</strain>
    </source>
</reference>
<feature type="domain" description="GGDEF" evidence="3">
    <location>
        <begin position="228"/>
        <end position="360"/>
    </location>
</feature>
<gene>
    <name evidence="4" type="ORF">SBA_ch1_10750</name>
</gene>
<evidence type="ECO:0000256" key="1">
    <source>
        <dbReference type="ARBA" id="ARBA00012528"/>
    </source>
</evidence>
<sequence>MTSNNANPHHYSLSDGDLKRSVDEACANDLSIELPVRFIVELSVAPDIDTIMQVIARWSRAIFRADRVTIALPVDATHLRLVAMEGNDAIPLDMPVPIAGTMVGRVFAQGKAEICPDLTLSEDWDCKMLTSKGLQSCLDVPLLSGSRCFGTINIGHCHRNAQDVADLIRLQAMAHWVASSLRIHHQVDEMRTLADIDPLTGALNRRAFARKFAAMSADWDARGDPKKAQLGIAMIDLDHFKAINDRYGHSAGDRVLIRVKEALADSCRDGDLIARMGGEEFCVAIPDISQPGMLTVLDRFTKAIESVYIPEADQHINVTASIGALLVQSKMDDQDKLLSLVDGMMYRAKESGRNRVLFYQ</sequence>
<dbReference type="CDD" id="cd01949">
    <property type="entry name" value="GGDEF"/>
    <property type="match status" value="1"/>
</dbReference>
<dbReference type="EC" id="2.7.7.65" evidence="1"/>
<accession>A0ABM7FZ40</accession>
<dbReference type="InterPro" id="IPR043128">
    <property type="entry name" value="Rev_trsase/Diguanyl_cyclase"/>
</dbReference>
<dbReference type="SMART" id="SM00267">
    <property type="entry name" value="GGDEF"/>
    <property type="match status" value="1"/>
</dbReference>
<evidence type="ECO:0000256" key="2">
    <source>
        <dbReference type="ARBA" id="ARBA00034247"/>
    </source>
</evidence>
<dbReference type="SMART" id="SM00065">
    <property type="entry name" value="GAF"/>
    <property type="match status" value="1"/>
</dbReference>
<dbReference type="PANTHER" id="PTHR45138">
    <property type="entry name" value="REGULATORY COMPONENTS OF SENSORY TRANSDUCTION SYSTEM"/>
    <property type="match status" value="1"/>
</dbReference>
<name>A0ABM7FZ40_9SPHN</name>
<dbReference type="EMBL" id="AP018817">
    <property type="protein sequence ID" value="BBF68875.1"/>
    <property type="molecule type" value="Genomic_DNA"/>
</dbReference>
<evidence type="ECO:0000313" key="4">
    <source>
        <dbReference type="EMBL" id="BBF68875.1"/>
    </source>
</evidence>
<dbReference type="InterPro" id="IPR000160">
    <property type="entry name" value="GGDEF_dom"/>
</dbReference>
<keyword evidence="5" id="KW-1185">Reference proteome</keyword>
<comment type="catalytic activity">
    <reaction evidence="2">
        <text>2 GTP = 3',3'-c-di-GMP + 2 diphosphate</text>
        <dbReference type="Rhea" id="RHEA:24898"/>
        <dbReference type="ChEBI" id="CHEBI:33019"/>
        <dbReference type="ChEBI" id="CHEBI:37565"/>
        <dbReference type="ChEBI" id="CHEBI:58805"/>
        <dbReference type="EC" id="2.7.7.65"/>
    </reaction>
</comment>
<dbReference type="PROSITE" id="PS50887">
    <property type="entry name" value="GGDEF"/>
    <property type="match status" value="1"/>
</dbReference>
<proteinExistence type="predicted"/>
<dbReference type="Proteomes" id="UP001059971">
    <property type="component" value="Chromosome 1"/>
</dbReference>
<dbReference type="InterPro" id="IPR029787">
    <property type="entry name" value="Nucleotide_cyclase"/>
</dbReference>
<dbReference type="RefSeq" id="WP_261936150.1">
    <property type="nucleotide sequence ID" value="NZ_AP018817.1"/>
</dbReference>
<protein>
    <recommendedName>
        <fullName evidence="1">diguanylate cyclase</fullName>
        <ecNumber evidence="1">2.7.7.65</ecNumber>
    </recommendedName>
</protein>
<dbReference type="InterPro" id="IPR003018">
    <property type="entry name" value="GAF"/>
</dbReference>